<protein>
    <submittedName>
        <fullName evidence="2">DUF1479 family protein</fullName>
    </submittedName>
</protein>
<organism evidence="2 3">
    <name type="scientific">Streptomyces oryzae</name>
    <dbReference type="NCBI Taxonomy" id="1434886"/>
    <lineage>
        <taxon>Bacteria</taxon>
        <taxon>Bacillati</taxon>
        <taxon>Actinomycetota</taxon>
        <taxon>Actinomycetes</taxon>
        <taxon>Kitasatosporales</taxon>
        <taxon>Streptomycetaceae</taxon>
        <taxon>Streptomyces</taxon>
    </lineage>
</organism>
<feature type="compositionally biased region" description="Basic and acidic residues" evidence="1">
    <location>
        <begin position="342"/>
        <end position="358"/>
    </location>
</feature>
<sequence>MATSDRSLHRAASHIPYFSADGDTYLAPTPLRDLRKTRPLRVLSQEQFSFWQSYGYVVVKEAISASAARRLLDFAWEFQGLDPGHPESWYEAREFRSDLERELHIYGFVEAYHHQLIWDSRQTRRVYDAFVDVWDCEELWVTLDRLNLNPPNIRTRDRSLIEHRERGFDIELHWDIDTSLSAPPQRVQGIIALNDSEPELGGFQCCPELFRQFDHWKALQPADRDPIRPAVDREAMPVVRPELEAGDLLIWNGLLAHGVAPNASADGVRSVQYLSMMPALETHRTLRQSRIDSWRHLSTPNWNATLVGDADRHESLRYGPAELTGLGARLLGLESWHEESAHAESGCREGTTVERAEATGEETCAVSA</sequence>
<dbReference type="Gene3D" id="2.60.120.620">
    <property type="entry name" value="q2cbj1_9rhob like domain"/>
    <property type="match status" value="1"/>
</dbReference>
<accession>A0ABS3XAX3</accession>
<dbReference type="RefSeq" id="WP_209239308.1">
    <property type="nucleotide sequence ID" value="NZ_JADKMA010000043.1"/>
</dbReference>
<feature type="region of interest" description="Disordered" evidence="1">
    <location>
        <begin position="342"/>
        <end position="368"/>
    </location>
</feature>
<name>A0ABS3XAX3_9ACTN</name>
<dbReference type="PANTHER" id="PTHR31630">
    <property type="entry name" value="PHYTANOYL-COA DIOXYGENASE-RELATED-RELATED"/>
    <property type="match status" value="1"/>
</dbReference>
<dbReference type="SUPFAM" id="SSF51197">
    <property type="entry name" value="Clavaminate synthase-like"/>
    <property type="match status" value="1"/>
</dbReference>
<gene>
    <name evidence="2" type="ORF">ITI46_11145</name>
</gene>
<keyword evidence="3" id="KW-1185">Reference proteome</keyword>
<dbReference type="InterPro" id="IPR008775">
    <property type="entry name" value="Phytyl_CoA_dOase-like"/>
</dbReference>
<proteinExistence type="predicted"/>
<evidence type="ECO:0000256" key="1">
    <source>
        <dbReference type="SAM" id="MobiDB-lite"/>
    </source>
</evidence>
<dbReference type="Proteomes" id="UP001519064">
    <property type="component" value="Unassembled WGS sequence"/>
</dbReference>
<dbReference type="EMBL" id="JADKMA010000043">
    <property type="protein sequence ID" value="MBO8192217.1"/>
    <property type="molecule type" value="Genomic_DNA"/>
</dbReference>
<evidence type="ECO:0000313" key="2">
    <source>
        <dbReference type="EMBL" id="MBO8192217.1"/>
    </source>
</evidence>
<dbReference type="PANTHER" id="PTHR31630:SF6">
    <property type="entry name" value="PHYTANOYL-COA DIOXYGENASE-RELATED"/>
    <property type="match status" value="1"/>
</dbReference>
<dbReference type="Pfam" id="PF05721">
    <property type="entry name" value="PhyH"/>
    <property type="match status" value="1"/>
</dbReference>
<evidence type="ECO:0000313" key="3">
    <source>
        <dbReference type="Proteomes" id="UP001519064"/>
    </source>
</evidence>
<reference evidence="2 3" key="1">
    <citation type="submission" date="2020-11" db="EMBL/GenBank/DDBJ databases">
        <title>Streptomyces spirodelae sp. nov., isolated from duckweed.</title>
        <authorList>
            <person name="Saimee Y."/>
            <person name="Duangmal K."/>
        </authorList>
    </citation>
    <scope>NUCLEOTIDE SEQUENCE [LARGE SCALE GENOMIC DNA]</scope>
    <source>
        <strain evidence="2 3">S16-07</strain>
    </source>
</reference>
<comment type="caution">
    <text evidence="2">The sequence shown here is derived from an EMBL/GenBank/DDBJ whole genome shotgun (WGS) entry which is preliminary data.</text>
</comment>